<comment type="caution">
    <text evidence="9">The sequence shown here is derived from an EMBL/GenBank/DDBJ whole genome shotgun (WGS) entry which is preliminary data.</text>
</comment>
<feature type="domain" description="Acylphosphatase-like" evidence="8">
    <location>
        <begin position="4"/>
        <end position="89"/>
    </location>
</feature>
<dbReference type="PANTHER" id="PTHR47268">
    <property type="entry name" value="ACYLPHOSPHATASE"/>
    <property type="match status" value="1"/>
</dbReference>
<dbReference type="InterPro" id="IPR020456">
    <property type="entry name" value="Acylphosphatase"/>
</dbReference>
<evidence type="ECO:0000256" key="1">
    <source>
        <dbReference type="ARBA" id="ARBA00005614"/>
    </source>
</evidence>
<proteinExistence type="inferred from homology"/>
<dbReference type="RefSeq" id="WP_033084322.1">
    <property type="nucleotide sequence ID" value="NZ_JQEC01000071.1"/>
</dbReference>
<dbReference type="EMBL" id="JQEC01000071">
    <property type="protein sequence ID" value="KGJ87743.1"/>
    <property type="molecule type" value="Genomic_DNA"/>
</dbReference>
<evidence type="ECO:0000259" key="8">
    <source>
        <dbReference type="PROSITE" id="PS51160"/>
    </source>
</evidence>
<dbReference type="GO" id="GO:0003998">
    <property type="term" value="F:acylphosphatase activity"/>
    <property type="evidence" value="ECO:0007669"/>
    <property type="project" value="UniProtKB-EC"/>
</dbReference>
<dbReference type="InterPro" id="IPR001792">
    <property type="entry name" value="Acylphosphatase-like_dom"/>
</dbReference>
<dbReference type="EC" id="3.6.1.7" evidence="2 5"/>
<dbReference type="PROSITE" id="PS51160">
    <property type="entry name" value="ACYLPHOSPHATASE_3"/>
    <property type="match status" value="1"/>
</dbReference>
<evidence type="ECO:0000313" key="10">
    <source>
        <dbReference type="Proteomes" id="UP000029868"/>
    </source>
</evidence>
<organism evidence="9 10">
    <name type="scientific">Colwellia psychrerythraea</name>
    <name type="common">Vibrio psychroerythus</name>
    <dbReference type="NCBI Taxonomy" id="28229"/>
    <lineage>
        <taxon>Bacteria</taxon>
        <taxon>Pseudomonadati</taxon>
        <taxon>Pseudomonadota</taxon>
        <taxon>Gammaproteobacteria</taxon>
        <taxon>Alteromonadales</taxon>
        <taxon>Colwelliaceae</taxon>
        <taxon>Colwellia</taxon>
    </lineage>
</organism>
<feature type="active site" evidence="5">
    <location>
        <position position="19"/>
    </location>
</feature>
<protein>
    <recommendedName>
        <fullName evidence="3 5">Acylphosphatase</fullName>
        <ecNumber evidence="2 5">3.6.1.7</ecNumber>
    </recommendedName>
</protein>
<dbReference type="NCBIfam" id="NF011000">
    <property type="entry name" value="PRK14426.1"/>
    <property type="match status" value="1"/>
</dbReference>
<reference evidence="9 10" key="1">
    <citation type="submission" date="2014-08" db="EMBL/GenBank/DDBJ databases">
        <title>Genomic and Phenotypic Diversity of Colwellia psychrerythraea strains from Disparate Marine Basins.</title>
        <authorList>
            <person name="Techtmann S.M."/>
            <person name="Stelling S.C."/>
            <person name="Utturkar S.M."/>
            <person name="Alshibli N."/>
            <person name="Harris A."/>
            <person name="Brown S.D."/>
            <person name="Hazen T.C."/>
        </authorList>
    </citation>
    <scope>NUCLEOTIDE SEQUENCE [LARGE SCALE GENOMIC DNA]</scope>
    <source>
        <strain evidence="9 10">GAB14E</strain>
    </source>
</reference>
<evidence type="ECO:0000256" key="4">
    <source>
        <dbReference type="ARBA" id="ARBA00047645"/>
    </source>
</evidence>
<dbReference type="PATRIC" id="fig|28229.3.peg.4402"/>
<comment type="catalytic activity">
    <reaction evidence="4 5 6">
        <text>an acyl phosphate + H2O = a carboxylate + phosphate + H(+)</text>
        <dbReference type="Rhea" id="RHEA:14965"/>
        <dbReference type="ChEBI" id="CHEBI:15377"/>
        <dbReference type="ChEBI" id="CHEBI:15378"/>
        <dbReference type="ChEBI" id="CHEBI:29067"/>
        <dbReference type="ChEBI" id="CHEBI:43474"/>
        <dbReference type="ChEBI" id="CHEBI:59918"/>
        <dbReference type="EC" id="3.6.1.7"/>
    </reaction>
</comment>
<name>A0A099KDU0_COLPS</name>
<evidence type="ECO:0000256" key="6">
    <source>
        <dbReference type="RuleBase" id="RU000553"/>
    </source>
</evidence>
<dbReference type="PANTHER" id="PTHR47268:SF4">
    <property type="entry name" value="ACYLPHOSPHATASE"/>
    <property type="match status" value="1"/>
</dbReference>
<dbReference type="Pfam" id="PF00708">
    <property type="entry name" value="Acylphosphatase"/>
    <property type="match status" value="1"/>
</dbReference>
<evidence type="ECO:0000256" key="2">
    <source>
        <dbReference type="ARBA" id="ARBA00012150"/>
    </source>
</evidence>
<dbReference type="InterPro" id="IPR036046">
    <property type="entry name" value="Acylphosphatase-like_dom_sf"/>
</dbReference>
<dbReference type="Gene3D" id="3.30.70.100">
    <property type="match status" value="1"/>
</dbReference>
<evidence type="ECO:0000256" key="3">
    <source>
        <dbReference type="ARBA" id="ARBA00015991"/>
    </source>
</evidence>
<sequence>MNVSYIAHISGRVQGVYFRASSQQQAIEYSLSGYARNLADGDVEVLLCGEQDNINKMLVWLAHGPEQAQVTDIQHKQVPWQQHNFFSIG</sequence>
<evidence type="ECO:0000256" key="7">
    <source>
        <dbReference type="RuleBase" id="RU004168"/>
    </source>
</evidence>
<dbReference type="NCBIfam" id="NF011022">
    <property type="entry name" value="PRK14451.1"/>
    <property type="match status" value="1"/>
</dbReference>
<keyword evidence="5 6" id="KW-0378">Hydrolase</keyword>
<dbReference type="SUPFAM" id="SSF54975">
    <property type="entry name" value="Acylphosphatase/BLUF domain-like"/>
    <property type="match status" value="1"/>
</dbReference>
<dbReference type="OrthoDB" id="5295388at2"/>
<dbReference type="PROSITE" id="PS00150">
    <property type="entry name" value="ACYLPHOSPHATASE_1"/>
    <property type="match status" value="1"/>
</dbReference>
<comment type="similarity">
    <text evidence="1 7">Belongs to the acylphosphatase family.</text>
</comment>
<dbReference type="Proteomes" id="UP000029868">
    <property type="component" value="Unassembled WGS sequence"/>
</dbReference>
<evidence type="ECO:0000256" key="5">
    <source>
        <dbReference type="PROSITE-ProRule" id="PRU00520"/>
    </source>
</evidence>
<dbReference type="AlphaFoldDB" id="A0A099KDU0"/>
<feature type="active site" evidence="5">
    <location>
        <position position="37"/>
    </location>
</feature>
<gene>
    <name evidence="9" type="ORF">GAB14E_4421</name>
</gene>
<evidence type="ECO:0000313" key="9">
    <source>
        <dbReference type="EMBL" id="KGJ87743.1"/>
    </source>
</evidence>
<dbReference type="InterPro" id="IPR017968">
    <property type="entry name" value="Acylphosphatase_CS"/>
</dbReference>
<accession>A0A099KDU0</accession>
<dbReference type="PROSITE" id="PS00151">
    <property type="entry name" value="ACYLPHOSPHATASE_2"/>
    <property type="match status" value="1"/>
</dbReference>